<protein>
    <recommendedName>
        <fullName evidence="2">C2H2-type domain-containing protein</fullName>
    </recommendedName>
</protein>
<evidence type="ECO:0000256" key="1">
    <source>
        <dbReference type="PROSITE-ProRule" id="PRU00042"/>
    </source>
</evidence>
<feature type="domain" description="C2H2-type" evidence="2">
    <location>
        <begin position="55"/>
        <end position="83"/>
    </location>
</feature>
<dbReference type="EMBL" id="JEMT01022342">
    <property type="protein sequence ID" value="EXX65379.1"/>
    <property type="molecule type" value="Genomic_DNA"/>
</dbReference>
<dbReference type="PROSITE" id="PS50157">
    <property type="entry name" value="ZINC_FINGER_C2H2_2"/>
    <property type="match status" value="1"/>
</dbReference>
<dbReference type="HOGENOM" id="CLU_029278_1_0_1"/>
<dbReference type="AlphaFoldDB" id="A0A015KD09"/>
<keyword evidence="1" id="KW-0479">Metal-binding</keyword>
<reference evidence="3 4" key="1">
    <citation type="submission" date="2014-02" db="EMBL/GenBank/DDBJ databases">
        <title>Single nucleus genome sequencing reveals high similarity among nuclei of an endomycorrhizal fungus.</title>
        <authorList>
            <person name="Lin K."/>
            <person name="Geurts R."/>
            <person name="Zhang Z."/>
            <person name="Limpens E."/>
            <person name="Saunders D.G."/>
            <person name="Mu D."/>
            <person name="Pang E."/>
            <person name="Cao H."/>
            <person name="Cha H."/>
            <person name="Lin T."/>
            <person name="Zhou Q."/>
            <person name="Shang Y."/>
            <person name="Li Y."/>
            <person name="Ivanov S."/>
            <person name="Sharma T."/>
            <person name="Velzen R.V."/>
            <person name="Ruijter N.D."/>
            <person name="Aanen D.K."/>
            <person name="Win J."/>
            <person name="Kamoun S."/>
            <person name="Bisseling T."/>
            <person name="Huang S."/>
        </authorList>
    </citation>
    <scope>NUCLEOTIDE SEQUENCE [LARGE SCALE GENOMIC DNA]</scope>
    <source>
        <strain evidence="4">DAOM197198w</strain>
    </source>
</reference>
<dbReference type="PROSITE" id="PS00028">
    <property type="entry name" value="ZINC_FINGER_C2H2_1"/>
    <property type="match status" value="1"/>
</dbReference>
<dbReference type="STRING" id="1432141.A0A015KD09"/>
<keyword evidence="1" id="KW-0863">Zinc-finger</keyword>
<gene>
    <name evidence="3" type="ORF">RirG_133850</name>
</gene>
<dbReference type="GO" id="GO:0008270">
    <property type="term" value="F:zinc ion binding"/>
    <property type="evidence" value="ECO:0007669"/>
    <property type="project" value="UniProtKB-KW"/>
</dbReference>
<dbReference type="InterPro" id="IPR013087">
    <property type="entry name" value="Znf_C2H2_type"/>
</dbReference>
<organism evidence="3 4">
    <name type="scientific">Rhizophagus irregularis (strain DAOM 197198w)</name>
    <name type="common">Glomus intraradices</name>
    <dbReference type="NCBI Taxonomy" id="1432141"/>
    <lineage>
        <taxon>Eukaryota</taxon>
        <taxon>Fungi</taxon>
        <taxon>Fungi incertae sedis</taxon>
        <taxon>Mucoromycota</taxon>
        <taxon>Glomeromycotina</taxon>
        <taxon>Glomeromycetes</taxon>
        <taxon>Glomerales</taxon>
        <taxon>Glomeraceae</taxon>
        <taxon>Rhizophagus</taxon>
    </lineage>
</organism>
<sequence length="129" mass="14769">MDFLQNNNGFLPPVTKARDGHFMNPIHILQYCDLLKIPGYDADCPSIDKNMYSRLCCSVCQKYFPTLAFLTNHKRTAHPATRGRPKKDQVKQNSMILDDFSLLPSQQPEHIVPSNKIQLGLREYMSDGE</sequence>
<evidence type="ECO:0000313" key="3">
    <source>
        <dbReference type="EMBL" id="EXX65379.1"/>
    </source>
</evidence>
<evidence type="ECO:0000313" key="4">
    <source>
        <dbReference type="Proteomes" id="UP000022910"/>
    </source>
</evidence>
<accession>A0A015KD09</accession>
<dbReference type="Proteomes" id="UP000022910">
    <property type="component" value="Unassembled WGS sequence"/>
</dbReference>
<name>A0A015KD09_RHIIW</name>
<comment type="caution">
    <text evidence="3">The sequence shown here is derived from an EMBL/GenBank/DDBJ whole genome shotgun (WGS) entry which is preliminary data.</text>
</comment>
<evidence type="ECO:0000259" key="2">
    <source>
        <dbReference type="PROSITE" id="PS50157"/>
    </source>
</evidence>
<keyword evidence="1" id="KW-0862">Zinc</keyword>
<keyword evidence="4" id="KW-1185">Reference proteome</keyword>
<proteinExistence type="predicted"/>